<evidence type="ECO:0000313" key="3">
    <source>
        <dbReference type="EMBL" id="KAK3905725.1"/>
    </source>
</evidence>
<gene>
    <name evidence="3" type="ORF">C8A05DRAFT_12468</name>
</gene>
<feature type="region of interest" description="Disordered" evidence="1">
    <location>
        <begin position="57"/>
        <end position="80"/>
    </location>
</feature>
<organism evidence="3 4">
    <name type="scientific">Staphylotrichum tortipilum</name>
    <dbReference type="NCBI Taxonomy" id="2831512"/>
    <lineage>
        <taxon>Eukaryota</taxon>
        <taxon>Fungi</taxon>
        <taxon>Dikarya</taxon>
        <taxon>Ascomycota</taxon>
        <taxon>Pezizomycotina</taxon>
        <taxon>Sordariomycetes</taxon>
        <taxon>Sordariomycetidae</taxon>
        <taxon>Sordariales</taxon>
        <taxon>Chaetomiaceae</taxon>
        <taxon>Staphylotrichum</taxon>
    </lineage>
</organism>
<evidence type="ECO:0000313" key="4">
    <source>
        <dbReference type="Proteomes" id="UP001303889"/>
    </source>
</evidence>
<name>A0AAN6MRG3_9PEZI</name>
<feature type="transmembrane region" description="Helical" evidence="2">
    <location>
        <begin position="25"/>
        <end position="43"/>
    </location>
</feature>
<dbReference type="InterPro" id="IPR039961">
    <property type="entry name" value="Nuo9.5"/>
</dbReference>
<dbReference type="PANTHER" id="PTHR38488:SF1">
    <property type="entry name" value="OXIDOREDUCTASE 9.5 KDA SUBUNIT, PUTATIVE (AFU_ORTHOLOGUE AFUA_5G08980)-RELATED"/>
    <property type="match status" value="1"/>
</dbReference>
<sequence>MSGITPRFWATPLRFTRWAARERPGYFWSVVIGAAGPLIVAVVPPVRKRLGDEDAAPVPMSYPIPPGPRKTLTGYGDETE</sequence>
<keyword evidence="4" id="KW-1185">Reference proteome</keyword>
<keyword evidence="2" id="KW-0812">Transmembrane</keyword>
<keyword evidence="2" id="KW-1133">Transmembrane helix</keyword>
<proteinExistence type="predicted"/>
<dbReference type="AlphaFoldDB" id="A0AAN6MRG3"/>
<dbReference type="EMBL" id="MU855348">
    <property type="protein sequence ID" value="KAK3905725.1"/>
    <property type="molecule type" value="Genomic_DNA"/>
</dbReference>
<reference evidence="3" key="1">
    <citation type="journal article" date="2023" name="Mol. Phylogenet. Evol.">
        <title>Genome-scale phylogeny and comparative genomics of the fungal order Sordariales.</title>
        <authorList>
            <person name="Hensen N."/>
            <person name="Bonometti L."/>
            <person name="Westerberg I."/>
            <person name="Brannstrom I.O."/>
            <person name="Guillou S."/>
            <person name="Cros-Aarteil S."/>
            <person name="Calhoun S."/>
            <person name="Haridas S."/>
            <person name="Kuo A."/>
            <person name="Mondo S."/>
            <person name="Pangilinan J."/>
            <person name="Riley R."/>
            <person name="LaButti K."/>
            <person name="Andreopoulos B."/>
            <person name="Lipzen A."/>
            <person name="Chen C."/>
            <person name="Yan M."/>
            <person name="Daum C."/>
            <person name="Ng V."/>
            <person name="Clum A."/>
            <person name="Steindorff A."/>
            <person name="Ohm R.A."/>
            <person name="Martin F."/>
            <person name="Silar P."/>
            <person name="Natvig D.O."/>
            <person name="Lalanne C."/>
            <person name="Gautier V."/>
            <person name="Ament-Velasquez S.L."/>
            <person name="Kruys A."/>
            <person name="Hutchinson M.I."/>
            <person name="Powell A.J."/>
            <person name="Barry K."/>
            <person name="Miller A.N."/>
            <person name="Grigoriev I.V."/>
            <person name="Debuchy R."/>
            <person name="Gladieux P."/>
            <person name="Hiltunen Thoren M."/>
            <person name="Johannesson H."/>
        </authorList>
    </citation>
    <scope>NUCLEOTIDE SEQUENCE</scope>
    <source>
        <strain evidence="3">CBS 103.79</strain>
    </source>
</reference>
<dbReference type="PANTHER" id="PTHR38488">
    <property type="entry name" value="OXIDOREDUCTASE 9.5 KDA SUBUNIT, PUTATIVE (AFU_ORTHOLOGUE AFUA_5G08980)-RELATED"/>
    <property type="match status" value="1"/>
</dbReference>
<evidence type="ECO:0000256" key="2">
    <source>
        <dbReference type="SAM" id="Phobius"/>
    </source>
</evidence>
<reference evidence="3" key="2">
    <citation type="submission" date="2023-05" db="EMBL/GenBank/DDBJ databases">
        <authorList>
            <consortium name="Lawrence Berkeley National Laboratory"/>
            <person name="Steindorff A."/>
            <person name="Hensen N."/>
            <person name="Bonometti L."/>
            <person name="Westerberg I."/>
            <person name="Brannstrom I.O."/>
            <person name="Guillou S."/>
            <person name="Cros-Aarteil S."/>
            <person name="Calhoun S."/>
            <person name="Haridas S."/>
            <person name="Kuo A."/>
            <person name="Mondo S."/>
            <person name="Pangilinan J."/>
            <person name="Riley R."/>
            <person name="Labutti K."/>
            <person name="Andreopoulos B."/>
            <person name="Lipzen A."/>
            <person name="Chen C."/>
            <person name="Yanf M."/>
            <person name="Daum C."/>
            <person name="Ng V."/>
            <person name="Clum A."/>
            <person name="Ohm R."/>
            <person name="Martin F."/>
            <person name="Silar P."/>
            <person name="Natvig D."/>
            <person name="Lalanne C."/>
            <person name="Gautier V."/>
            <person name="Ament-Velasquez S.L."/>
            <person name="Kruys A."/>
            <person name="Hutchinson M.I."/>
            <person name="Powell A.J."/>
            <person name="Barry K."/>
            <person name="Miller A.N."/>
            <person name="Grigoriev I.V."/>
            <person name="Debuchy R."/>
            <person name="Gladieux P."/>
            <person name="Thoren M.H."/>
            <person name="Johannesson H."/>
        </authorList>
    </citation>
    <scope>NUCLEOTIDE SEQUENCE</scope>
    <source>
        <strain evidence="3">CBS 103.79</strain>
    </source>
</reference>
<comment type="caution">
    <text evidence="3">The sequence shown here is derived from an EMBL/GenBank/DDBJ whole genome shotgun (WGS) entry which is preliminary data.</text>
</comment>
<keyword evidence="2" id="KW-0472">Membrane</keyword>
<dbReference type="CDD" id="cd22903">
    <property type="entry name" value="NI9M"/>
    <property type="match status" value="1"/>
</dbReference>
<evidence type="ECO:0000256" key="1">
    <source>
        <dbReference type="SAM" id="MobiDB-lite"/>
    </source>
</evidence>
<protein>
    <submittedName>
        <fullName evidence="3">NADH-ubiquinone oxidoreductase 9.5 kDa subunit</fullName>
    </submittedName>
</protein>
<accession>A0AAN6MRG3</accession>
<dbReference type="Proteomes" id="UP001303889">
    <property type="component" value="Unassembled WGS sequence"/>
</dbReference>